<dbReference type="GO" id="GO:0000160">
    <property type="term" value="P:phosphorelay signal transduction system"/>
    <property type="evidence" value="ECO:0007669"/>
    <property type="project" value="UniProtKB-KW"/>
</dbReference>
<evidence type="ECO:0000259" key="9">
    <source>
        <dbReference type="PROSITE" id="PS50109"/>
    </source>
</evidence>
<evidence type="ECO:0000256" key="4">
    <source>
        <dbReference type="ARBA" id="ARBA00022679"/>
    </source>
</evidence>
<keyword evidence="7" id="KW-0067">ATP-binding</keyword>
<accession>A0A1H5XC66</accession>
<dbReference type="Gene3D" id="3.30.565.10">
    <property type="entry name" value="Histidine kinase-like ATPase, C-terminal domain"/>
    <property type="match status" value="1"/>
</dbReference>
<evidence type="ECO:0000256" key="8">
    <source>
        <dbReference type="ARBA" id="ARBA00023012"/>
    </source>
</evidence>
<evidence type="ECO:0000256" key="7">
    <source>
        <dbReference type="ARBA" id="ARBA00022840"/>
    </source>
</evidence>
<name>A0A1H5XC66_9CLOT</name>
<protein>
    <recommendedName>
        <fullName evidence="2">histidine kinase</fullName>
        <ecNumber evidence="2">2.7.13.3</ecNumber>
    </recommendedName>
</protein>
<keyword evidence="5" id="KW-0547">Nucleotide-binding</keyword>
<feature type="domain" description="Histidine kinase" evidence="9">
    <location>
        <begin position="1"/>
        <end position="106"/>
    </location>
</feature>
<keyword evidence="8" id="KW-0902">Two-component regulatory system</keyword>
<dbReference type="InterPro" id="IPR036890">
    <property type="entry name" value="HATPase_C_sf"/>
</dbReference>
<dbReference type="InterPro" id="IPR005467">
    <property type="entry name" value="His_kinase_dom"/>
</dbReference>
<dbReference type="GO" id="GO:0005524">
    <property type="term" value="F:ATP binding"/>
    <property type="evidence" value="ECO:0007669"/>
    <property type="project" value="UniProtKB-KW"/>
</dbReference>
<dbReference type="PRINTS" id="PR00344">
    <property type="entry name" value="BCTRLSENSOR"/>
</dbReference>
<dbReference type="AlphaFoldDB" id="A0A1H5XC66"/>
<sequence>MRELSLHIMDIVENSINANATIIEIYVLEDTLKNSFVIKVKDNGKGMSEEILKNVKDPFFTTRTTRKVGLGLSLFESTCLRCNGNLKINSEIGKGTEVIAYMEYNHIDRPPLGRIEDTIVSILLNPNVDLIYEHSFNGKKFKFDSREVKKVLGLQEINNPEILLWLKEFIRENITEIGGGAS</sequence>
<evidence type="ECO:0000256" key="1">
    <source>
        <dbReference type="ARBA" id="ARBA00000085"/>
    </source>
</evidence>
<dbReference type="EMBL" id="FNUK01000028">
    <property type="protein sequence ID" value="SEG09332.1"/>
    <property type="molecule type" value="Genomic_DNA"/>
</dbReference>
<keyword evidence="11" id="KW-1185">Reference proteome</keyword>
<gene>
    <name evidence="10" type="ORF">SAMN05660865_01726</name>
</gene>
<keyword evidence="3" id="KW-0597">Phosphoprotein</keyword>
<dbReference type="SUPFAM" id="SSF55874">
    <property type="entry name" value="ATPase domain of HSP90 chaperone/DNA topoisomerase II/histidine kinase"/>
    <property type="match status" value="1"/>
</dbReference>
<dbReference type="Pfam" id="PF02518">
    <property type="entry name" value="HATPase_c"/>
    <property type="match status" value="1"/>
</dbReference>
<dbReference type="GO" id="GO:0004673">
    <property type="term" value="F:protein histidine kinase activity"/>
    <property type="evidence" value="ECO:0007669"/>
    <property type="project" value="UniProtKB-EC"/>
</dbReference>
<evidence type="ECO:0000256" key="5">
    <source>
        <dbReference type="ARBA" id="ARBA00022741"/>
    </source>
</evidence>
<evidence type="ECO:0000313" key="10">
    <source>
        <dbReference type="EMBL" id="SEG09332.1"/>
    </source>
</evidence>
<dbReference type="PROSITE" id="PS50109">
    <property type="entry name" value="HIS_KIN"/>
    <property type="match status" value="1"/>
</dbReference>
<reference evidence="11" key="1">
    <citation type="submission" date="2016-10" db="EMBL/GenBank/DDBJ databases">
        <authorList>
            <person name="Varghese N."/>
            <person name="Submissions S."/>
        </authorList>
    </citation>
    <scope>NUCLEOTIDE SEQUENCE [LARGE SCALE GENOMIC DNA]</scope>
    <source>
        <strain evidence="11">DSM 5463</strain>
    </source>
</reference>
<dbReference type="OrthoDB" id="9797586at2"/>
<dbReference type="SMART" id="SM00387">
    <property type="entry name" value="HATPase_c"/>
    <property type="match status" value="1"/>
</dbReference>
<dbReference type="InterPro" id="IPR004358">
    <property type="entry name" value="Sig_transdc_His_kin-like_C"/>
</dbReference>
<evidence type="ECO:0000256" key="6">
    <source>
        <dbReference type="ARBA" id="ARBA00022777"/>
    </source>
</evidence>
<dbReference type="PANTHER" id="PTHR43065:SF10">
    <property type="entry name" value="PEROXIDE STRESS-ACTIVATED HISTIDINE KINASE MAK3"/>
    <property type="match status" value="1"/>
</dbReference>
<organism evidence="10 11">
    <name type="scientific">Caloramator fervidus</name>
    <dbReference type="NCBI Taxonomy" id="29344"/>
    <lineage>
        <taxon>Bacteria</taxon>
        <taxon>Bacillati</taxon>
        <taxon>Bacillota</taxon>
        <taxon>Clostridia</taxon>
        <taxon>Eubacteriales</taxon>
        <taxon>Clostridiaceae</taxon>
        <taxon>Caloramator</taxon>
    </lineage>
</organism>
<keyword evidence="6 10" id="KW-0418">Kinase</keyword>
<dbReference type="InterPro" id="IPR003594">
    <property type="entry name" value="HATPase_dom"/>
</dbReference>
<evidence type="ECO:0000313" key="11">
    <source>
        <dbReference type="Proteomes" id="UP000242850"/>
    </source>
</evidence>
<evidence type="ECO:0000256" key="3">
    <source>
        <dbReference type="ARBA" id="ARBA00022553"/>
    </source>
</evidence>
<dbReference type="RefSeq" id="WP_103896640.1">
    <property type="nucleotide sequence ID" value="NZ_FNUK01000028.1"/>
</dbReference>
<evidence type="ECO:0000256" key="2">
    <source>
        <dbReference type="ARBA" id="ARBA00012438"/>
    </source>
</evidence>
<keyword evidence="4" id="KW-0808">Transferase</keyword>
<dbReference type="EC" id="2.7.13.3" evidence="2"/>
<comment type="catalytic activity">
    <reaction evidence="1">
        <text>ATP + protein L-histidine = ADP + protein N-phospho-L-histidine.</text>
        <dbReference type="EC" id="2.7.13.3"/>
    </reaction>
</comment>
<dbReference type="PANTHER" id="PTHR43065">
    <property type="entry name" value="SENSOR HISTIDINE KINASE"/>
    <property type="match status" value="1"/>
</dbReference>
<proteinExistence type="predicted"/>
<dbReference type="Proteomes" id="UP000242850">
    <property type="component" value="Unassembled WGS sequence"/>
</dbReference>